<accession>A0A1K0G0L6</accession>
<dbReference type="AlphaFoldDB" id="A0A1K0G0L6"/>
<evidence type="ECO:0000313" key="1">
    <source>
        <dbReference type="EMBL" id="SAM79601.1"/>
    </source>
</evidence>
<organism evidence="1 2">
    <name type="scientific">Ustilago bromivora</name>
    <dbReference type="NCBI Taxonomy" id="307758"/>
    <lineage>
        <taxon>Eukaryota</taxon>
        <taxon>Fungi</taxon>
        <taxon>Dikarya</taxon>
        <taxon>Basidiomycota</taxon>
        <taxon>Ustilaginomycotina</taxon>
        <taxon>Ustilaginomycetes</taxon>
        <taxon>Ustilaginales</taxon>
        <taxon>Ustilaginaceae</taxon>
        <taxon>Ustilago</taxon>
    </lineage>
</organism>
<dbReference type="EMBL" id="LT558120">
    <property type="protein sequence ID" value="SAM79601.1"/>
    <property type="molecule type" value="Genomic_DNA"/>
</dbReference>
<gene>
    <name evidence="1" type="ORF">UBRO_20564</name>
</gene>
<dbReference type="Proteomes" id="UP000179920">
    <property type="component" value="Chromosome IV"/>
</dbReference>
<protein>
    <submittedName>
        <fullName evidence="1">Uncharacterized protein</fullName>
    </submittedName>
</protein>
<name>A0A1K0G0L6_9BASI</name>
<proteinExistence type="predicted"/>
<sequence length="121" mass="13397">MVCASELDRTHRNPLNWLCLLCFAPHSSHLPTITFSFRQVSLQDQPCQSFFSFHLGRYCLQAFSFSSSMTASQTCSSCSLSLLHQPAQLPLCVLHCLPAHPASAVSAAVCLKPGIYWKSCF</sequence>
<evidence type="ECO:0000313" key="2">
    <source>
        <dbReference type="Proteomes" id="UP000179920"/>
    </source>
</evidence>
<reference evidence="2" key="1">
    <citation type="submission" date="2016-04" db="EMBL/GenBank/DDBJ databases">
        <authorList>
            <person name="Guldener U."/>
            <person name="Guldener U."/>
        </authorList>
    </citation>
    <scope>NUCLEOTIDE SEQUENCE [LARGE SCALE GENOMIC DNA]</scope>
    <source>
        <strain evidence="2">UB2112</strain>
    </source>
</reference>